<evidence type="ECO:0000259" key="9">
    <source>
        <dbReference type="PROSITE" id="PS50109"/>
    </source>
</evidence>
<dbReference type="PRINTS" id="PR00344">
    <property type="entry name" value="BCTRLSENSOR"/>
</dbReference>
<dbReference type="InterPro" id="IPR036890">
    <property type="entry name" value="HATPase_C_sf"/>
</dbReference>
<feature type="coiled-coil region" evidence="7">
    <location>
        <begin position="314"/>
        <end position="345"/>
    </location>
</feature>
<dbReference type="InterPro" id="IPR004358">
    <property type="entry name" value="Sig_transdc_His_kin-like_C"/>
</dbReference>
<dbReference type="SUPFAM" id="SSF47384">
    <property type="entry name" value="Homodimeric domain of signal transducing histidine kinase"/>
    <property type="match status" value="1"/>
</dbReference>
<dbReference type="EC" id="2.7.13.3" evidence="2"/>
<keyword evidence="8" id="KW-1133">Transmembrane helix</keyword>
<feature type="transmembrane region" description="Helical" evidence="8">
    <location>
        <begin position="260"/>
        <end position="278"/>
    </location>
</feature>
<name>A0A7C9UTC4_9PROT</name>
<dbReference type="PANTHER" id="PTHR43711:SF1">
    <property type="entry name" value="HISTIDINE KINASE 1"/>
    <property type="match status" value="1"/>
</dbReference>
<evidence type="ECO:0000256" key="4">
    <source>
        <dbReference type="ARBA" id="ARBA00022679"/>
    </source>
</evidence>
<dbReference type="SMART" id="SM00388">
    <property type="entry name" value="HisKA"/>
    <property type="match status" value="1"/>
</dbReference>
<dbReference type="InterPro" id="IPR036097">
    <property type="entry name" value="HisK_dim/P_sf"/>
</dbReference>
<keyword evidence="6" id="KW-0902">Two-component regulatory system</keyword>
<evidence type="ECO:0000313" key="11">
    <source>
        <dbReference type="Proteomes" id="UP000480684"/>
    </source>
</evidence>
<evidence type="ECO:0000256" key="6">
    <source>
        <dbReference type="ARBA" id="ARBA00023012"/>
    </source>
</evidence>
<comment type="catalytic activity">
    <reaction evidence="1">
        <text>ATP + protein L-histidine = ADP + protein N-phospho-L-histidine.</text>
        <dbReference type="EC" id="2.7.13.3"/>
    </reaction>
</comment>
<dbReference type="InterPro" id="IPR003661">
    <property type="entry name" value="HisK_dim/P_dom"/>
</dbReference>
<dbReference type="InterPro" id="IPR050736">
    <property type="entry name" value="Sensor_HK_Regulatory"/>
</dbReference>
<keyword evidence="7" id="KW-0175">Coiled coil</keyword>
<keyword evidence="4" id="KW-0808">Transferase</keyword>
<protein>
    <recommendedName>
        <fullName evidence="2">histidine kinase</fullName>
        <ecNumber evidence="2">2.7.13.3</ecNumber>
    </recommendedName>
</protein>
<dbReference type="InterPro" id="IPR003594">
    <property type="entry name" value="HATPase_dom"/>
</dbReference>
<dbReference type="PROSITE" id="PS50109">
    <property type="entry name" value="HIS_KIN"/>
    <property type="match status" value="1"/>
</dbReference>
<organism evidence="10 11">
    <name type="scientific">Magnetospirillum aberrantis SpK</name>
    <dbReference type="NCBI Taxonomy" id="908842"/>
    <lineage>
        <taxon>Bacteria</taxon>
        <taxon>Pseudomonadati</taxon>
        <taxon>Pseudomonadota</taxon>
        <taxon>Alphaproteobacteria</taxon>
        <taxon>Rhodospirillales</taxon>
        <taxon>Rhodospirillaceae</taxon>
        <taxon>Magnetospirillum</taxon>
    </lineage>
</organism>
<sequence length="567" mass="61637">MTSTHRHPLRLRQMLRLLVGFAVALALGLTALLLAQSYQAALDDARTRAADAARLLEEHIVRTLRATDFIVGRVAQLGRSRSLDQLSHDEHAWRELLALDQGLPEPGTLWIADPDGIIRLGTIQFPAARSNISDRLYFIAHKQARRDLVIGPLVQTKSRDKQAFHVSRRIEDVEGTFMGVAAAGFDSDTFTNFHRTLPLGEQASITIIDLDGRVVLRQPDPARWVGASVAGGPLMKALSKGEPVGLVTAESPLDGVPRMVAYRLVSEFGLVVAAAVAVDDALASWRRNAMVVAAVAVALMALTWALVRFTFASLSREEALIQGLEEEVRSRTEEARAQAEEARRANESKSRFLASASHDLRQPLQAAGMFVEVLAARLDDSPHLVVVDKLRQSVDATQSLLSTLLDLSTLEAGKIQPQVTTFPLMPMLASLYDQMEPEASAKGLALRVVPTGIRVTSDPVLLERLLRNLMVNAIRYTQTGGVLLGCRRRGDHVEVCVVDSGVGIPDDKRDVVFEDFTRLGDKGSGAQRGLGLGLGVVRRTAHLLGHGLKLRSQSGKGSCFSVLIKTA</sequence>
<dbReference type="CDD" id="cd00075">
    <property type="entry name" value="HATPase"/>
    <property type="match status" value="1"/>
</dbReference>
<dbReference type="Gene3D" id="3.30.565.10">
    <property type="entry name" value="Histidine kinase-like ATPase, C-terminal domain"/>
    <property type="match status" value="1"/>
</dbReference>
<reference evidence="10 11" key="1">
    <citation type="submission" date="2020-02" db="EMBL/GenBank/DDBJ databases">
        <authorList>
            <person name="Dziuba M."/>
            <person name="Kuznetsov B."/>
            <person name="Mardanov A."/>
            <person name="Ravin N."/>
            <person name="Grouzdev D."/>
        </authorList>
    </citation>
    <scope>NUCLEOTIDE SEQUENCE [LARGE SCALE GENOMIC DNA]</scope>
    <source>
        <strain evidence="10 11">SpK</strain>
    </source>
</reference>
<comment type="caution">
    <text evidence="10">The sequence shown here is derived from an EMBL/GenBank/DDBJ whole genome shotgun (WGS) entry which is preliminary data.</text>
</comment>
<keyword evidence="5 10" id="KW-0418">Kinase</keyword>
<evidence type="ECO:0000256" key="7">
    <source>
        <dbReference type="SAM" id="Coils"/>
    </source>
</evidence>
<keyword evidence="11" id="KW-1185">Reference proteome</keyword>
<dbReference type="CDD" id="cd12915">
    <property type="entry name" value="PDC2_DGC_like"/>
    <property type="match status" value="1"/>
</dbReference>
<keyword evidence="3" id="KW-0597">Phosphoprotein</keyword>
<accession>A0A7C9UTC4</accession>
<dbReference type="Proteomes" id="UP000480684">
    <property type="component" value="Unassembled WGS sequence"/>
</dbReference>
<evidence type="ECO:0000256" key="8">
    <source>
        <dbReference type="SAM" id="Phobius"/>
    </source>
</evidence>
<feature type="transmembrane region" description="Helical" evidence="8">
    <location>
        <begin position="290"/>
        <end position="311"/>
    </location>
</feature>
<dbReference type="Gene3D" id="1.10.287.130">
    <property type="match status" value="1"/>
</dbReference>
<dbReference type="AlphaFoldDB" id="A0A7C9UTC4"/>
<dbReference type="FunFam" id="3.30.565.10:FF:000049">
    <property type="entry name" value="Two-component sensor histidine kinase"/>
    <property type="match status" value="1"/>
</dbReference>
<keyword evidence="8" id="KW-0812">Transmembrane</keyword>
<dbReference type="CDD" id="cd00082">
    <property type="entry name" value="HisKA"/>
    <property type="match status" value="1"/>
</dbReference>
<dbReference type="Pfam" id="PF22588">
    <property type="entry name" value="dCache_1_like"/>
    <property type="match status" value="1"/>
</dbReference>
<evidence type="ECO:0000256" key="5">
    <source>
        <dbReference type="ARBA" id="ARBA00022777"/>
    </source>
</evidence>
<gene>
    <name evidence="10" type="ORF">G4223_05110</name>
</gene>
<dbReference type="CDD" id="cd12914">
    <property type="entry name" value="PDC1_DGC_like"/>
    <property type="match status" value="1"/>
</dbReference>
<keyword evidence="8" id="KW-0472">Membrane</keyword>
<feature type="domain" description="Histidine kinase" evidence="9">
    <location>
        <begin position="355"/>
        <end position="567"/>
    </location>
</feature>
<dbReference type="Pfam" id="PF00512">
    <property type="entry name" value="HisKA"/>
    <property type="match status" value="1"/>
</dbReference>
<dbReference type="SUPFAM" id="SSF55874">
    <property type="entry name" value="ATPase domain of HSP90 chaperone/DNA topoisomerase II/histidine kinase"/>
    <property type="match status" value="1"/>
</dbReference>
<dbReference type="EMBL" id="JAAIYP010000030">
    <property type="protein sequence ID" value="NFV79486.1"/>
    <property type="molecule type" value="Genomic_DNA"/>
</dbReference>
<dbReference type="GO" id="GO:0000155">
    <property type="term" value="F:phosphorelay sensor kinase activity"/>
    <property type="evidence" value="ECO:0007669"/>
    <property type="project" value="InterPro"/>
</dbReference>
<evidence type="ECO:0000256" key="2">
    <source>
        <dbReference type="ARBA" id="ARBA00012438"/>
    </source>
</evidence>
<dbReference type="InterPro" id="IPR054327">
    <property type="entry name" value="His-kinase-like_sensor"/>
</dbReference>
<proteinExistence type="predicted"/>
<evidence type="ECO:0000256" key="3">
    <source>
        <dbReference type="ARBA" id="ARBA00022553"/>
    </source>
</evidence>
<evidence type="ECO:0000256" key="1">
    <source>
        <dbReference type="ARBA" id="ARBA00000085"/>
    </source>
</evidence>
<evidence type="ECO:0000313" key="10">
    <source>
        <dbReference type="EMBL" id="NFV79486.1"/>
    </source>
</evidence>
<dbReference type="PANTHER" id="PTHR43711">
    <property type="entry name" value="TWO-COMPONENT HISTIDINE KINASE"/>
    <property type="match status" value="1"/>
</dbReference>
<dbReference type="Gene3D" id="3.30.450.20">
    <property type="entry name" value="PAS domain"/>
    <property type="match status" value="2"/>
</dbReference>
<dbReference type="Pfam" id="PF02518">
    <property type="entry name" value="HATPase_c"/>
    <property type="match status" value="1"/>
</dbReference>
<dbReference type="InterPro" id="IPR005467">
    <property type="entry name" value="His_kinase_dom"/>
</dbReference>
<dbReference type="SMART" id="SM00387">
    <property type="entry name" value="HATPase_c"/>
    <property type="match status" value="1"/>
</dbReference>